<name>A0ABT7VV37_9GAMM</name>
<dbReference type="Pfam" id="PF09820">
    <property type="entry name" value="AAA-ATPase_like"/>
    <property type="match status" value="1"/>
</dbReference>
<dbReference type="EMBL" id="JAUCGM010000642">
    <property type="protein sequence ID" value="MDM8563445.1"/>
    <property type="molecule type" value="Genomic_DNA"/>
</dbReference>
<feature type="domain" description="AAA-ATPase-like" evidence="1">
    <location>
        <begin position="1"/>
        <end position="206"/>
    </location>
</feature>
<sequence length="471" mass="54649">VDRTSHIRLIEEAGHQLLFLRPRRFGKSLLLSMLENYYDVAKADEFDKLFGELAIGKNPTPLHNQYLVMKWDFSVINAQGTLEDIKDSIHNHINNSIEAFVDCYQHLWQYQIKINPQDAVSSFESALIAIKQTPYHLYLLIDEYDNFANELMMGRSEINPERYKALTSTEGSLKTLFKTVKSASGGRGLERVFLTGASPILMSDMTTAYNIAENIYLKPYFNDLCGFKEPEIQAVLNQVVAECKLSPEEGKEALKLMQAFYNAYCFSDMDNELIYNPTLTLYFLKHLQQHCQFPRQMLDDNLTMDLNKLFYLSRLPNGRAIIKQALNGTPPLTLSLLANRFGLEQMLKNTQSNQFIISLLYYLGILTLDGETELRQLRFKIPNLVVQKLYVEHLFEMLLPQDTKREEVRLLAEEFYQSGELQPICDFMTKRYFKVFDNRDYKEVNELTIKTAFLTVLFNDAWYMMDSETPA</sequence>
<comment type="caution">
    <text evidence="2">The sequence shown here is derived from an EMBL/GenBank/DDBJ whole genome shotgun (WGS) entry which is preliminary data.</text>
</comment>
<feature type="non-terminal residue" evidence="2">
    <location>
        <position position="471"/>
    </location>
</feature>
<organism evidence="2 3">
    <name type="scientific">Candidatus Marithioploca araucensis</name>
    <dbReference type="NCBI Taxonomy" id="70273"/>
    <lineage>
        <taxon>Bacteria</taxon>
        <taxon>Pseudomonadati</taxon>
        <taxon>Pseudomonadota</taxon>
        <taxon>Gammaproteobacteria</taxon>
        <taxon>Thiotrichales</taxon>
        <taxon>Thiotrichaceae</taxon>
        <taxon>Candidatus Marithioploca</taxon>
    </lineage>
</organism>
<evidence type="ECO:0000313" key="3">
    <source>
        <dbReference type="Proteomes" id="UP001171945"/>
    </source>
</evidence>
<dbReference type="Proteomes" id="UP001171945">
    <property type="component" value="Unassembled WGS sequence"/>
</dbReference>
<reference evidence="2" key="1">
    <citation type="submission" date="2023-06" db="EMBL/GenBank/DDBJ databases">
        <title>Uncultivated large filamentous bacteria from sulfidic sediments reveal new species and different genomic features in energy metabolism and defense.</title>
        <authorList>
            <person name="Fonseca A."/>
        </authorList>
    </citation>
    <scope>NUCLEOTIDE SEQUENCE</scope>
    <source>
        <strain evidence="2">HSG4</strain>
    </source>
</reference>
<accession>A0ABT7VV37</accession>
<keyword evidence="3" id="KW-1185">Reference proteome</keyword>
<evidence type="ECO:0000259" key="1">
    <source>
        <dbReference type="Pfam" id="PF09820"/>
    </source>
</evidence>
<dbReference type="PANTHER" id="PTHR34825">
    <property type="entry name" value="CONSERVED PROTEIN, WITH A WEAK D-GALACTARATE DEHYDRATASE/ALTRONATE HYDROLASE DOMAIN"/>
    <property type="match status" value="1"/>
</dbReference>
<dbReference type="PANTHER" id="PTHR34825:SF2">
    <property type="entry name" value="AAA-ATPASE-LIKE DOMAIN-CONTAINING PROTEIN"/>
    <property type="match status" value="1"/>
</dbReference>
<proteinExistence type="predicted"/>
<gene>
    <name evidence="2" type="ORF">QUF54_08840</name>
</gene>
<protein>
    <submittedName>
        <fullName evidence="2">AAA family ATPase</fullName>
    </submittedName>
</protein>
<feature type="non-terminal residue" evidence="2">
    <location>
        <position position="1"/>
    </location>
</feature>
<evidence type="ECO:0000313" key="2">
    <source>
        <dbReference type="EMBL" id="MDM8563445.1"/>
    </source>
</evidence>
<dbReference type="InterPro" id="IPR018631">
    <property type="entry name" value="AAA-ATPase-like_dom"/>
</dbReference>